<dbReference type="Proteomes" id="UP001375240">
    <property type="component" value="Unassembled WGS sequence"/>
</dbReference>
<evidence type="ECO:0000256" key="5">
    <source>
        <dbReference type="ARBA" id="ARBA00023002"/>
    </source>
</evidence>
<evidence type="ECO:0000256" key="9">
    <source>
        <dbReference type="ARBA" id="ARBA00048233"/>
    </source>
</evidence>
<name>A0AAV9UJ91_9PEZI</name>
<protein>
    <recommendedName>
        <fullName evidence="3">tyrosinase</fullName>
        <ecNumber evidence="3">1.14.18.1</ecNumber>
    </recommendedName>
</protein>
<dbReference type="PANTHER" id="PTHR11474">
    <property type="entry name" value="TYROSINASE FAMILY MEMBER"/>
    <property type="match status" value="1"/>
</dbReference>
<sequence length="889" mass="96977">MSEPTYAITGVQSGIRGGALPLRQEIDTWSADPNNVDQVNLYLQALASFQMIPVSDKLSWFQIAGIHGEPFRPWDEKTNPNPSSRWRGYCTHASVLFPTWHRPYVAVFEQIIHSIMNQIVQTFPDDVRPRYQAACDTWRLPYWDSAQLKSRGGRTSLNVPYLCTLPTVEVYTPTGSSTIDNPLYSFKFPNGSSGITSFQDQDGNFFPFATVKGTSRYPPQYNARNPTVTAQWDQGFVDNDAITEALRNLSSLGEDVYRSFTTNNYIWYSSTQQSRPAAPDSYQSLEAIHNEIHGITGGGGHMSWNTVAAFDPIFWLHHCNVDRLFAIWQAIYPTSWFDQSQLRDDRGTWSTPAGARETPQTPLTPFRMDARGTVFTSNDTRDWTKFGSSYPELQPWLPKYQTNGQFDNTAYRNDIIQQVTNLYSRVRNRVQRTQVPRSRLFAAAQSGPQHPVGGGPAANVFAAVPPTQQFAPPPQPQFGPPPTSTGTPAGPPAQGLSFAPPPVQGQAASQPPAQSLQFAPPPTQAQPAVTSPPPATQTPQFAPPPTQPVSSPPPTFPQPEQHAAQQQQPPQPHPAQPGAQTHHAAGPAGPKPSGLKGLMSSAQQHLNEALAAGRDAAAHGNQPAQHQPVTQPGQPGSSASALATKFGGIVGGGIHMAQQRLGSKKNPPGGQGGQGGQNRGFDGDDEPGEEGGSLSRGFGDMNLQGGNQSGEPLTYHEYDCNVRFERFDLGGRPFTVHIFLGDFNPNPATWMWDKNRVGGVYNFVAGVERGDGSACSNCEQQSDDHTIVTGQISMTNAILDDVEDPANHLNSLIPEEVIPYLQQNLHWRITDAHGREIPRDHLRTLKISVTECAATLPTQPGEFIHYGTPRVLDIVTEGRPCGKAAADGY</sequence>
<dbReference type="EMBL" id="JAVHNQ010000007">
    <property type="protein sequence ID" value="KAK6341419.1"/>
    <property type="molecule type" value="Genomic_DNA"/>
</dbReference>
<dbReference type="PROSITE" id="PS00498">
    <property type="entry name" value="TYROSINASE_2"/>
    <property type="match status" value="1"/>
</dbReference>
<feature type="compositionally biased region" description="Gly residues" evidence="11">
    <location>
        <begin position="669"/>
        <end position="678"/>
    </location>
</feature>
<dbReference type="PROSITE" id="PS00497">
    <property type="entry name" value="TYROSINASE_1"/>
    <property type="match status" value="1"/>
</dbReference>
<evidence type="ECO:0000259" key="12">
    <source>
        <dbReference type="PROSITE" id="PS00497"/>
    </source>
</evidence>
<dbReference type="Gene3D" id="1.10.1280.10">
    <property type="entry name" value="Di-copper center containing domain from catechol oxidase"/>
    <property type="match status" value="1"/>
</dbReference>
<feature type="compositionally biased region" description="Pro residues" evidence="11">
    <location>
        <begin position="471"/>
        <end position="483"/>
    </location>
</feature>
<comment type="cofactor">
    <cofactor evidence="1">
        <name>Cu(2+)</name>
        <dbReference type="ChEBI" id="CHEBI:29036"/>
    </cofactor>
</comment>
<comment type="catalytic activity">
    <reaction evidence="9">
        <text>2 L-dopa + O2 = 2 L-dopaquinone + 2 H2O</text>
        <dbReference type="Rhea" id="RHEA:34287"/>
        <dbReference type="ChEBI" id="CHEBI:15377"/>
        <dbReference type="ChEBI" id="CHEBI:15379"/>
        <dbReference type="ChEBI" id="CHEBI:57504"/>
        <dbReference type="ChEBI" id="CHEBI:57924"/>
        <dbReference type="EC" id="1.14.18.1"/>
    </reaction>
</comment>
<feature type="region of interest" description="Disordered" evidence="11">
    <location>
        <begin position="466"/>
        <end position="598"/>
    </location>
</feature>
<comment type="similarity">
    <text evidence="2">Belongs to the tyrosinase family.</text>
</comment>
<feature type="compositionally biased region" description="Low complexity" evidence="11">
    <location>
        <begin position="558"/>
        <end position="568"/>
    </location>
</feature>
<dbReference type="Pfam" id="PF18132">
    <property type="entry name" value="Tyrosinase_C"/>
    <property type="match status" value="1"/>
</dbReference>
<feature type="compositionally biased region" description="Low complexity" evidence="11">
    <location>
        <begin position="576"/>
        <end position="585"/>
    </location>
</feature>
<feature type="compositionally biased region" description="Low complexity" evidence="11">
    <location>
        <begin position="484"/>
        <end position="495"/>
    </location>
</feature>
<feature type="domain" description="Tyrosinase copper-binding" evidence="13">
    <location>
        <begin position="311"/>
        <end position="322"/>
    </location>
</feature>
<keyword evidence="15" id="KW-1185">Reference proteome</keyword>
<dbReference type="InterPro" id="IPR002227">
    <property type="entry name" value="Tyrosinase_Cu-bd"/>
</dbReference>
<dbReference type="Pfam" id="PF00264">
    <property type="entry name" value="Tyrosinase"/>
    <property type="match status" value="1"/>
</dbReference>
<evidence type="ECO:0000313" key="15">
    <source>
        <dbReference type="Proteomes" id="UP001375240"/>
    </source>
</evidence>
<evidence type="ECO:0000256" key="4">
    <source>
        <dbReference type="ARBA" id="ARBA00022723"/>
    </source>
</evidence>
<dbReference type="InterPro" id="IPR008922">
    <property type="entry name" value="Di-copper_centre_dom_sf"/>
</dbReference>
<dbReference type="InterPro" id="IPR041640">
    <property type="entry name" value="Tyrosinase_C"/>
</dbReference>
<evidence type="ECO:0000256" key="7">
    <source>
        <dbReference type="ARBA" id="ARBA00023033"/>
    </source>
</evidence>
<feature type="compositionally biased region" description="Polar residues" evidence="11">
    <location>
        <begin position="622"/>
        <end position="641"/>
    </location>
</feature>
<gene>
    <name evidence="14" type="ORF">TWF696_008495</name>
</gene>
<dbReference type="GO" id="GO:0042438">
    <property type="term" value="P:melanin biosynthetic process"/>
    <property type="evidence" value="ECO:0007669"/>
    <property type="project" value="UniProtKB-KW"/>
</dbReference>
<evidence type="ECO:0000259" key="13">
    <source>
        <dbReference type="PROSITE" id="PS00498"/>
    </source>
</evidence>
<evidence type="ECO:0000256" key="10">
    <source>
        <dbReference type="ARBA" id="ARBA00048881"/>
    </source>
</evidence>
<dbReference type="InterPro" id="IPR050316">
    <property type="entry name" value="Tyrosinase/Hemocyanin"/>
</dbReference>
<keyword evidence="8" id="KW-0470">Melanin biosynthesis</keyword>
<keyword evidence="4" id="KW-0479">Metal-binding</keyword>
<evidence type="ECO:0000256" key="11">
    <source>
        <dbReference type="SAM" id="MobiDB-lite"/>
    </source>
</evidence>
<reference evidence="14 15" key="1">
    <citation type="submission" date="2019-10" db="EMBL/GenBank/DDBJ databases">
        <authorList>
            <person name="Palmer J.M."/>
        </authorList>
    </citation>
    <scope>NUCLEOTIDE SEQUENCE [LARGE SCALE GENOMIC DNA]</scope>
    <source>
        <strain evidence="14 15">TWF696</strain>
    </source>
</reference>
<dbReference type="GO" id="GO:0046872">
    <property type="term" value="F:metal ion binding"/>
    <property type="evidence" value="ECO:0007669"/>
    <property type="project" value="UniProtKB-KW"/>
</dbReference>
<organism evidence="14 15">
    <name type="scientific">Orbilia brochopaga</name>
    <dbReference type="NCBI Taxonomy" id="3140254"/>
    <lineage>
        <taxon>Eukaryota</taxon>
        <taxon>Fungi</taxon>
        <taxon>Dikarya</taxon>
        <taxon>Ascomycota</taxon>
        <taxon>Pezizomycotina</taxon>
        <taxon>Orbiliomycetes</taxon>
        <taxon>Orbiliales</taxon>
        <taxon>Orbiliaceae</taxon>
        <taxon>Orbilia</taxon>
    </lineage>
</organism>
<feature type="compositionally biased region" description="Pro residues" evidence="11">
    <location>
        <begin position="519"/>
        <end position="557"/>
    </location>
</feature>
<dbReference type="EC" id="1.14.18.1" evidence="3"/>
<comment type="caution">
    <text evidence="14">The sequence shown here is derived from an EMBL/GenBank/DDBJ whole genome shotgun (WGS) entry which is preliminary data.</text>
</comment>
<proteinExistence type="inferred from homology"/>
<evidence type="ECO:0000256" key="8">
    <source>
        <dbReference type="ARBA" id="ARBA00023101"/>
    </source>
</evidence>
<keyword evidence="7" id="KW-0503">Monooxygenase</keyword>
<evidence type="ECO:0000256" key="3">
    <source>
        <dbReference type="ARBA" id="ARBA00011906"/>
    </source>
</evidence>
<feature type="compositionally biased region" description="Low complexity" evidence="11">
    <location>
        <begin position="504"/>
        <end position="518"/>
    </location>
</feature>
<feature type="domain" description="Tyrosinase copper-binding" evidence="12">
    <location>
        <begin position="92"/>
        <end position="109"/>
    </location>
</feature>
<evidence type="ECO:0000256" key="1">
    <source>
        <dbReference type="ARBA" id="ARBA00001973"/>
    </source>
</evidence>
<keyword evidence="6" id="KW-0186">Copper</keyword>
<dbReference type="AlphaFoldDB" id="A0AAV9UJ91"/>
<accession>A0AAV9UJ91</accession>
<dbReference type="SUPFAM" id="SSF48056">
    <property type="entry name" value="Di-copper centre-containing domain"/>
    <property type="match status" value="1"/>
</dbReference>
<evidence type="ECO:0000313" key="14">
    <source>
        <dbReference type="EMBL" id="KAK6341419.1"/>
    </source>
</evidence>
<dbReference type="PRINTS" id="PR00092">
    <property type="entry name" value="TYROSINASE"/>
</dbReference>
<feature type="region of interest" description="Disordered" evidence="11">
    <location>
        <begin position="660"/>
        <end position="710"/>
    </location>
</feature>
<dbReference type="Gene3D" id="2.60.310.20">
    <property type="match status" value="1"/>
</dbReference>
<keyword evidence="5" id="KW-0560">Oxidoreductase</keyword>
<evidence type="ECO:0000256" key="2">
    <source>
        <dbReference type="ARBA" id="ARBA00009928"/>
    </source>
</evidence>
<evidence type="ECO:0000256" key="6">
    <source>
        <dbReference type="ARBA" id="ARBA00023008"/>
    </source>
</evidence>
<comment type="catalytic activity">
    <reaction evidence="10">
        <text>L-tyrosine + O2 = L-dopaquinone + H2O</text>
        <dbReference type="Rhea" id="RHEA:18117"/>
        <dbReference type="ChEBI" id="CHEBI:15377"/>
        <dbReference type="ChEBI" id="CHEBI:15379"/>
        <dbReference type="ChEBI" id="CHEBI:57924"/>
        <dbReference type="ChEBI" id="CHEBI:58315"/>
        <dbReference type="EC" id="1.14.18.1"/>
    </reaction>
</comment>
<feature type="region of interest" description="Disordered" evidence="11">
    <location>
        <begin position="613"/>
        <end position="641"/>
    </location>
</feature>
<dbReference type="GO" id="GO:0004503">
    <property type="term" value="F:tyrosinase activity"/>
    <property type="evidence" value="ECO:0007669"/>
    <property type="project" value="UniProtKB-EC"/>
</dbReference>
<dbReference type="PANTHER" id="PTHR11474:SF76">
    <property type="entry name" value="SHKT DOMAIN-CONTAINING PROTEIN"/>
    <property type="match status" value="1"/>
</dbReference>